<keyword evidence="3" id="KW-1185">Reference proteome</keyword>
<proteinExistence type="predicted"/>
<protein>
    <submittedName>
        <fullName evidence="2">PerC transcriptional activator family protein</fullName>
    </submittedName>
</protein>
<name>A0A2P5GKR6_9ENTR</name>
<dbReference type="EMBL" id="PQGD01000018">
    <property type="protein sequence ID" value="POP45141.1"/>
    <property type="molecule type" value="Genomic_DNA"/>
</dbReference>
<dbReference type="RefSeq" id="WP_103677720.1">
    <property type="nucleotide sequence ID" value="NZ_PQGD01000018.1"/>
</dbReference>
<accession>A0A2P5GKR6</accession>
<evidence type="ECO:0000313" key="1">
    <source>
        <dbReference type="EMBL" id="POP42527.1"/>
    </source>
</evidence>
<organism evidence="2 4">
    <name type="scientific">Superficieibacter electus</name>
    <dbReference type="NCBI Taxonomy" id="2022662"/>
    <lineage>
        <taxon>Bacteria</taxon>
        <taxon>Pseudomonadati</taxon>
        <taxon>Pseudomonadota</taxon>
        <taxon>Gammaproteobacteria</taxon>
        <taxon>Enterobacterales</taxon>
        <taxon>Enterobacteriaceae</taxon>
        <taxon>Superficieibacter</taxon>
    </lineage>
</organism>
<sequence>MKRLTKLQKYHLDYVSQRQVSKHVAVTPAAVEIEKRAIAREQIGHFRIAAALWLKCMDVAAGEVERARIAVRRDQCIGRSNHLRRGEYSGIGCRGVVYE</sequence>
<comment type="caution">
    <text evidence="2">The sequence shown here is derived from an EMBL/GenBank/DDBJ whole genome shotgun (WGS) entry which is preliminary data.</text>
</comment>
<dbReference type="Pfam" id="PF06069">
    <property type="entry name" value="PerC"/>
    <property type="match status" value="1"/>
</dbReference>
<dbReference type="Proteomes" id="UP000247005">
    <property type="component" value="Unassembled WGS sequence"/>
</dbReference>
<dbReference type="InterPro" id="IPR024684">
    <property type="entry name" value="Tscrpt_act_PerC/SfV_Orf40"/>
</dbReference>
<dbReference type="OrthoDB" id="6629566at2"/>
<dbReference type="AlphaFoldDB" id="A0A2P5GKR6"/>
<gene>
    <name evidence="2" type="ORF">CHU32_20485</name>
    <name evidence="1" type="ORF">CHU33_19470</name>
</gene>
<reference evidence="3 4" key="1">
    <citation type="submission" date="2018-01" db="EMBL/GenBank/DDBJ databases">
        <title>Superficieibacter electus gen. nov., sp. nov., an extended-spectrum beta-lactamase possessing member of the Enterobacteriaceae family, isolated from intensive care unit surfaces.</title>
        <authorList>
            <person name="Potter R.F."/>
            <person name="D'Souza A.W."/>
        </authorList>
    </citation>
    <scope>NUCLEOTIDE SEQUENCE [LARGE SCALE GENOMIC DNA]</scope>
    <source>
        <strain evidence="2 4">BP-1</strain>
        <strain evidence="1 3">BP-2</strain>
    </source>
</reference>
<dbReference type="Proteomes" id="UP000237073">
    <property type="component" value="Unassembled WGS sequence"/>
</dbReference>
<evidence type="ECO:0000313" key="4">
    <source>
        <dbReference type="Proteomes" id="UP000247005"/>
    </source>
</evidence>
<evidence type="ECO:0000313" key="3">
    <source>
        <dbReference type="Proteomes" id="UP000237073"/>
    </source>
</evidence>
<evidence type="ECO:0000313" key="2">
    <source>
        <dbReference type="EMBL" id="POP45141.1"/>
    </source>
</evidence>
<dbReference type="EMBL" id="PQGE01000019">
    <property type="protein sequence ID" value="POP42527.1"/>
    <property type="molecule type" value="Genomic_DNA"/>
</dbReference>